<proteinExistence type="inferred from homology"/>
<dbReference type="AlphaFoldDB" id="A0A059L0W4"/>
<evidence type="ECO:0000256" key="1">
    <source>
        <dbReference type="ARBA" id="ARBA00004429"/>
    </source>
</evidence>
<evidence type="ECO:0000256" key="6">
    <source>
        <dbReference type="ARBA" id="ARBA00022989"/>
    </source>
</evidence>
<dbReference type="Proteomes" id="UP000026739">
    <property type="component" value="Unassembled WGS sequence"/>
</dbReference>
<evidence type="ECO:0000256" key="5">
    <source>
        <dbReference type="ARBA" id="ARBA00022692"/>
    </source>
</evidence>
<evidence type="ECO:0000256" key="8">
    <source>
        <dbReference type="SAM" id="Phobius"/>
    </source>
</evidence>
<keyword evidence="5 8" id="KW-0812">Transmembrane</keyword>
<feature type="transmembrane region" description="Helical" evidence="8">
    <location>
        <begin position="61"/>
        <end position="79"/>
    </location>
</feature>
<accession>A0A059L0W4</accession>
<reference evidence="9 10" key="1">
    <citation type="submission" date="2013-12" db="EMBL/GenBank/DDBJ databases">
        <authorList>
            <person name="Formusa P.A."/>
            <person name="Habash M."/>
            <person name="Lee H."/>
            <person name="Trevors J.T."/>
        </authorList>
    </citation>
    <scope>NUCLEOTIDE SEQUENCE [LARGE SCALE GENOMIC DNA]</scope>
    <source>
        <strain evidence="9 10">PD30</strain>
    </source>
</reference>
<dbReference type="PIRSF" id="PIRSF029598">
    <property type="entry name" value="PsiE"/>
    <property type="match status" value="1"/>
</dbReference>
<evidence type="ECO:0000256" key="2">
    <source>
        <dbReference type="ARBA" id="ARBA00005632"/>
    </source>
</evidence>
<keyword evidence="4" id="KW-1003">Cell membrane</keyword>
<organism evidence="9 10">
    <name type="scientific">Pseudomonas mandelii PD30</name>
    <dbReference type="NCBI Taxonomy" id="1419583"/>
    <lineage>
        <taxon>Bacteria</taxon>
        <taxon>Pseudomonadati</taxon>
        <taxon>Pseudomonadota</taxon>
        <taxon>Gammaproteobacteria</taxon>
        <taxon>Pseudomonadales</taxon>
        <taxon>Pseudomonadaceae</taxon>
        <taxon>Pseudomonas</taxon>
    </lineage>
</organism>
<comment type="similarity">
    <text evidence="2">Belongs to the PsiE family.</text>
</comment>
<dbReference type="eggNOG" id="COG3223">
    <property type="taxonomic scope" value="Bacteria"/>
</dbReference>
<dbReference type="InterPro" id="IPR009315">
    <property type="entry name" value="P_starv_induced_PsiE"/>
</dbReference>
<gene>
    <name evidence="9" type="ORF">V466_15840</name>
</gene>
<dbReference type="RefSeq" id="WP_033057839.1">
    <property type="nucleotide sequence ID" value="NZ_AZQQ01000080.1"/>
</dbReference>
<evidence type="ECO:0000313" key="10">
    <source>
        <dbReference type="Proteomes" id="UP000026739"/>
    </source>
</evidence>
<feature type="transmembrane region" description="Helical" evidence="8">
    <location>
        <begin position="114"/>
        <end position="135"/>
    </location>
</feature>
<sequence length="166" mass="18483">MKINWAENLRQNVHQLAESLGNLFVETFHYLALFAIGAVTAWAAVMEFLQMIEAGHIKIDDILLLFIYLELGAMVGIYFKTNHMPVRFLIYVAITALTRLLISNVSHHNPPDIGIIYLCGGILLLAFAILVVRYASSQFPSVKIAHPQRKIGAGSGEHPEVEKGEL</sequence>
<name>A0A059L0W4_9PSED</name>
<dbReference type="PANTHER" id="PTHR37819">
    <property type="entry name" value="PROTEIN PSIE"/>
    <property type="match status" value="1"/>
</dbReference>
<comment type="caution">
    <text evidence="9">The sequence shown here is derived from an EMBL/GenBank/DDBJ whole genome shotgun (WGS) entry which is preliminary data.</text>
</comment>
<evidence type="ECO:0000256" key="7">
    <source>
        <dbReference type="ARBA" id="ARBA00023136"/>
    </source>
</evidence>
<evidence type="ECO:0000256" key="4">
    <source>
        <dbReference type="ARBA" id="ARBA00022475"/>
    </source>
</evidence>
<dbReference type="GO" id="GO:0005886">
    <property type="term" value="C:plasma membrane"/>
    <property type="evidence" value="ECO:0007669"/>
    <property type="project" value="UniProtKB-SubCell"/>
</dbReference>
<dbReference type="GO" id="GO:0016036">
    <property type="term" value="P:cellular response to phosphate starvation"/>
    <property type="evidence" value="ECO:0007669"/>
    <property type="project" value="InterPro"/>
</dbReference>
<dbReference type="Pfam" id="PF06146">
    <property type="entry name" value="PsiE"/>
    <property type="match status" value="1"/>
</dbReference>
<dbReference type="EMBL" id="AZQQ01000080">
    <property type="protein sequence ID" value="KDD67871.1"/>
    <property type="molecule type" value="Genomic_DNA"/>
</dbReference>
<comment type="subcellular location">
    <subcellularLocation>
        <location evidence="1">Cell inner membrane</location>
        <topology evidence="1">Multi-pass membrane protein</topology>
    </subcellularLocation>
</comment>
<keyword evidence="7 8" id="KW-0472">Membrane</keyword>
<evidence type="ECO:0000313" key="9">
    <source>
        <dbReference type="EMBL" id="KDD67871.1"/>
    </source>
</evidence>
<keyword evidence="6 8" id="KW-1133">Transmembrane helix</keyword>
<dbReference type="InterPro" id="IPR020948">
    <property type="entry name" value="P_starv_induced_PsiE-like"/>
</dbReference>
<evidence type="ECO:0000256" key="3">
    <source>
        <dbReference type="ARBA" id="ARBA00021903"/>
    </source>
</evidence>
<feature type="transmembrane region" description="Helical" evidence="8">
    <location>
        <begin position="28"/>
        <end position="49"/>
    </location>
</feature>
<dbReference type="PANTHER" id="PTHR37819:SF1">
    <property type="entry name" value="PROTEIN PSIE"/>
    <property type="match status" value="1"/>
</dbReference>
<feature type="transmembrane region" description="Helical" evidence="8">
    <location>
        <begin position="85"/>
        <end position="102"/>
    </location>
</feature>
<protein>
    <recommendedName>
        <fullName evidence="3">Protein PsiE</fullName>
    </recommendedName>
</protein>